<evidence type="ECO:0000256" key="2">
    <source>
        <dbReference type="ARBA" id="ARBA00011902"/>
    </source>
</evidence>
<gene>
    <name evidence="17" type="ORF">TVAG_440760</name>
</gene>
<organism evidence="17 18">
    <name type="scientific">Trichomonas vaginalis (strain ATCC PRA-98 / G3)</name>
    <dbReference type="NCBI Taxonomy" id="412133"/>
    <lineage>
        <taxon>Eukaryota</taxon>
        <taxon>Metamonada</taxon>
        <taxon>Parabasalia</taxon>
        <taxon>Trichomonadida</taxon>
        <taxon>Trichomonadidae</taxon>
        <taxon>Trichomonas</taxon>
    </lineage>
</organism>
<keyword evidence="8" id="KW-0418">Kinase</keyword>
<keyword evidence="18" id="KW-1185">Reference proteome</keyword>
<evidence type="ECO:0000313" key="18">
    <source>
        <dbReference type="Proteomes" id="UP000001542"/>
    </source>
</evidence>
<dbReference type="KEGG" id="tva:4760548"/>
<dbReference type="RefSeq" id="XP_001314920.1">
    <property type="nucleotide sequence ID" value="XM_001314885.1"/>
</dbReference>
<dbReference type="GO" id="GO:0004714">
    <property type="term" value="F:transmembrane receptor protein tyrosine kinase activity"/>
    <property type="evidence" value="ECO:0007669"/>
    <property type="project" value="UniProtKB-EC"/>
</dbReference>
<keyword evidence="6" id="KW-0732">Signal</keyword>
<feature type="domain" description="ALK/LTK-like glycine-rich" evidence="16">
    <location>
        <begin position="2"/>
        <end position="184"/>
    </location>
</feature>
<reference evidence="17" key="2">
    <citation type="journal article" date="2007" name="Science">
        <title>Draft genome sequence of the sexually transmitted pathogen Trichomonas vaginalis.</title>
        <authorList>
            <person name="Carlton J.M."/>
            <person name="Hirt R.P."/>
            <person name="Silva J.C."/>
            <person name="Delcher A.L."/>
            <person name="Schatz M."/>
            <person name="Zhao Q."/>
            <person name="Wortman J.R."/>
            <person name="Bidwell S.L."/>
            <person name="Alsmark U.C.M."/>
            <person name="Besteiro S."/>
            <person name="Sicheritz-Ponten T."/>
            <person name="Noel C.J."/>
            <person name="Dacks J.B."/>
            <person name="Foster P.G."/>
            <person name="Simillion C."/>
            <person name="Van de Peer Y."/>
            <person name="Miranda-Saavedra D."/>
            <person name="Barton G.J."/>
            <person name="Westrop G.D."/>
            <person name="Mueller S."/>
            <person name="Dessi D."/>
            <person name="Fiori P.L."/>
            <person name="Ren Q."/>
            <person name="Paulsen I."/>
            <person name="Zhang H."/>
            <person name="Bastida-Corcuera F.D."/>
            <person name="Simoes-Barbosa A."/>
            <person name="Brown M.T."/>
            <person name="Hayes R.D."/>
            <person name="Mukherjee M."/>
            <person name="Okumura C.Y."/>
            <person name="Schneider R."/>
            <person name="Smith A.J."/>
            <person name="Vanacova S."/>
            <person name="Villalvazo M."/>
            <person name="Haas B.J."/>
            <person name="Pertea M."/>
            <person name="Feldblyum T.V."/>
            <person name="Utterback T.R."/>
            <person name="Shu C.L."/>
            <person name="Osoegawa K."/>
            <person name="de Jong P.J."/>
            <person name="Hrdy I."/>
            <person name="Horvathova L."/>
            <person name="Zubacova Z."/>
            <person name="Dolezal P."/>
            <person name="Malik S.B."/>
            <person name="Logsdon J.M. Jr."/>
            <person name="Henze K."/>
            <person name="Gupta A."/>
            <person name="Wang C.C."/>
            <person name="Dunne R.L."/>
            <person name="Upcroft J.A."/>
            <person name="Upcroft P."/>
            <person name="White O."/>
            <person name="Salzberg S.L."/>
            <person name="Tang P."/>
            <person name="Chiu C.-H."/>
            <person name="Lee Y.-S."/>
            <person name="Embley T.M."/>
            <person name="Coombs G.H."/>
            <person name="Mottram J.C."/>
            <person name="Tachezy J."/>
            <person name="Fraser-Liggett C.M."/>
            <person name="Johnson P.J."/>
        </authorList>
    </citation>
    <scope>NUCLEOTIDE SEQUENCE [LARGE SCALE GENOMIC DNA]</scope>
    <source>
        <strain evidence="17">G3</strain>
    </source>
</reference>
<dbReference type="Proteomes" id="UP000001542">
    <property type="component" value="Unassembled WGS sequence"/>
</dbReference>
<evidence type="ECO:0000256" key="5">
    <source>
        <dbReference type="ARBA" id="ARBA00022692"/>
    </source>
</evidence>
<evidence type="ECO:0000256" key="10">
    <source>
        <dbReference type="ARBA" id="ARBA00022989"/>
    </source>
</evidence>
<protein>
    <recommendedName>
        <fullName evidence="2">receptor protein-tyrosine kinase</fullName>
        <ecNumber evidence="2">2.7.10.1</ecNumber>
    </recommendedName>
</protein>
<evidence type="ECO:0000256" key="3">
    <source>
        <dbReference type="ARBA" id="ARBA00022475"/>
    </source>
</evidence>
<keyword evidence="14" id="KW-0675">Receptor</keyword>
<evidence type="ECO:0000256" key="15">
    <source>
        <dbReference type="ARBA" id="ARBA00023180"/>
    </source>
</evidence>
<evidence type="ECO:0000256" key="8">
    <source>
        <dbReference type="ARBA" id="ARBA00022777"/>
    </source>
</evidence>
<evidence type="ECO:0000256" key="11">
    <source>
        <dbReference type="ARBA" id="ARBA00023136"/>
    </source>
</evidence>
<evidence type="ECO:0000256" key="1">
    <source>
        <dbReference type="ARBA" id="ARBA00004251"/>
    </source>
</evidence>
<dbReference type="InterPro" id="IPR055163">
    <property type="entry name" value="ALK/LTK-like_GRD"/>
</dbReference>
<dbReference type="GO" id="GO:0005886">
    <property type="term" value="C:plasma membrane"/>
    <property type="evidence" value="ECO:0007669"/>
    <property type="project" value="UniProtKB-SubCell"/>
</dbReference>
<evidence type="ECO:0000256" key="12">
    <source>
        <dbReference type="ARBA" id="ARBA00023137"/>
    </source>
</evidence>
<evidence type="ECO:0000256" key="14">
    <source>
        <dbReference type="ARBA" id="ARBA00023170"/>
    </source>
</evidence>
<dbReference type="GO" id="GO:0005524">
    <property type="term" value="F:ATP binding"/>
    <property type="evidence" value="ECO:0007669"/>
    <property type="project" value="UniProtKB-KW"/>
</dbReference>
<evidence type="ECO:0000256" key="6">
    <source>
        <dbReference type="ARBA" id="ARBA00022729"/>
    </source>
</evidence>
<dbReference type="AlphaFoldDB" id="A2EX98"/>
<evidence type="ECO:0000256" key="13">
    <source>
        <dbReference type="ARBA" id="ARBA00023157"/>
    </source>
</evidence>
<keyword evidence="10" id="KW-1133">Transmembrane helix</keyword>
<evidence type="ECO:0000256" key="4">
    <source>
        <dbReference type="ARBA" id="ARBA00022679"/>
    </source>
</evidence>
<dbReference type="Pfam" id="PF12810">
    <property type="entry name" value="ALK_LTK_GRD"/>
    <property type="match status" value="1"/>
</dbReference>
<keyword evidence="3" id="KW-1003">Cell membrane</keyword>
<reference evidence="17" key="1">
    <citation type="submission" date="2006-10" db="EMBL/GenBank/DDBJ databases">
        <authorList>
            <person name="Amadeo P."/>
            <person name="Zhao Q."/>
            <person name="Wortman J."/>
            <person name="Fraser-Liggett C."/>
            <person name="Carlton J."/>
        </authorList>
    </citation>
    <scope>NUCLEOTIDE SEQUENCE</scope>
    <source>
        <strain evidence="17">G3</strain>
    </source>
</reference>
<keyword evidence="13" id="KW-1015">Disulfide bond</keyword>
<evidence type="ECO:0000259" key="16">
    <source>
        <dbReference type="Pfam" id="PF12810"/>
    </source>
</evidence>
<keyword evidence="9" id="KW-0067">ATP-binding</keyword>
<evidence type="ECO:0000256" key="7">
    <source>
        <dbReference type="ARBA" id="ARBA00022741"/>
    </source>
</evidence>
<sequence>MKGGCGGGGNGGICAYGDSDSGSGGGGATSVFLEKSDIESRILVSAGGGGSYRGYSGGYAGGLIGGDGKGPVYTAIGATQTDGFEKGIGQNGGSKYYYADGGAEGNCGSGGGYWGGTAIQNQGRDSDAPGSGGSSYISGHPGCRNYSGYIFKKPIMLGGNETIALPNCTKSVGNLGNGHFRIKYYGPTFDIVPSIKFRVRKR</sequence>
<comment type="subcellular location">
    <subcellularLocation>
        <location evidence="1">Cell membrane</location>
        <topology evidence="1">Single-pass type I membrane protein</topology>
    </subcellularLocation>
</comment>
<proteinExistence type="predicted"/>
<evidence type="ECO:0000313" key="17">
    <source>
        <dbReference type="EMBL" id="EAY02697.1"/>
    </source>
</evidence>
<keyword evidence="12" id="KW-0829">Tyrosine-protein kinase</keyword>
<keyword evidence="11" id="KW-0472">Membrane</keyword>
<dbReference type="EC" id="2.7.10.1" evidence="2"/>
<dbReference type="InParanoid" id="A2EX98"/>
<keyword evidence="4" id="KW-0808">Transferase</keyword>
<dbReference type="EMBL" id="DS113527">
    <property type="protein sequence ID" value="EAY02697.1"/>
    <property type="molecule type" value="Genomic_DNA"/>
</dbReference>
<name>A2EX98_TRIV3</name>
<accession>A2EX98</accession>
<keyword evidence="5" id="KW-0812">Transmembrane</keyword>
<keyword evidence="15" id="KW-0325">Glycoprotein</keyword>
<keyword evidence="7" id="KW-0547">Nucleotide-binding</keyword>
<evidence type="ECO:0000256" key="9">
    <source>
        <dbReference type="ARBA" id="ARBA00022840"/>
    </source>
</evidence>
<dbReference type="VEuPathDB" id="TrichDB:TVAGG3_0767410"/>
<dbReference type="VEuPathDB" id="TrichDB:TVAG_440760"/>